<evidence type="ECO:0000313" key="3">
    <source>
        <dbReference type="Proteomes" id="UP000623678"/>
    </source>
</evidence>
<dbReference type="RefSeq" id="WP_262395419.1">
    <property type="nucleotide sequence ID" value="NZ_JACRTD010000006.1"/>
</dbReference>
<feature type="region of interest" description="Disordered" evidence="1">
    <location>
        <begin position="1"/>
        <end position="20"/>
    </location>
</feature>
<organism evidence="2 3">
    <name type="scientific">Youxingia wuxianensis</name>
    <dbReference type="NCBI Taxonomy" id="2763678"/>
    <lineage>
        <taxon>Bacteria</taxon>
        <taxon>Bacillati</taxon>
        <taxon>Bacillota</taxon>
        <taxon>Clostridia</taxon>
        <taxon>Eubacteriales</taxon>
        <taxon>Oscillospiraceae</taxon>
        <taxon>Youxingia</taxon>
    </lineage>
</organism>
<reference evidence="2" key="1">
    <citation type="submission" date="2020-08" db="EMBL/GenBank/DDBJ databases">
        <title>Genome public.</title>
        <authorList>
            <person name="Liu C."/>
            <person name="Sun Q."/>
        </authorList>
    </citation>
    <scope>NUCLEOTIDE SEQUENCE</scope>
    <source>
        <strain evidence="2">NSJ-64</strain>
    </source>
</reference>
<gene>
    <name evidence="2" type="ORF">H8705_08895</name>
</gene>
<evidence type="ECO:0000313" key="2">
    <source>
        <dbReference type="EMBL" id="MBC8585699.1"/>
    </source>
</evidence>
<dbReference type="Proteomes" id="UP000623678">
    <property type="component" value="Unassembled WGS sequence"/>
</dbReference>
<evidence type="ECO:0000256" key="1">
    <source>
        <dbReference type="SAM" id="MobiDB-lite"/>
    </source>
</evidence>
<comment type="caution">
    <text evidence="2">The sequence shown here is derived from an EMBL/GenBank/DDBJ whole genome shotgun (WGS) entry which is preliminary data.</text>
</comment>
<proteinExistence type="predicted"/>
<protein>
    <submittedName>
        <fullName evidence="2">Uncharacterized protein</fullName>
    </submittedName>
</protein>
<dbReference type="AlphaFoldDB" id="A0A926ESS3"/>
<sequence>MEKKESKVAPVSKQVKDRVERRVEQVIDRLPSETDPQGMYTGKPVVPGEVPVQDADDL</sequence>
<feature type="region of interest" description="Disordered" evidence="1">
    <location>
        <begin position="26"/>
        <end position="58"/>
    </location>
</feature>
<name>A0A926ESS3_9FIRM</name>
<keyword evidence="3" id="KW-1185">Reference proteome</keyword>
<dbReference type="EMBL" id="JACRTD010000006">
    <property type="protein sequence ID" value="MBC8585699.1"/>
    <property type="molecule type" value="Genomic_DNA"/>
</dbReference>
<accession>A0A926ESS3</accession>